<feature type="binding site" evidence="16">
    <location>
        <position position="605"/>
    </location>
    <ligand>
        <name>S-adenosyl-L-methionine</name>
        <dbReference type="ChEBI" id="CHEBI:59789"/>
    </ligand>
</feature>
<dbReference type="EMBL" id="KN551781">
    <property type="protein sequence ID" value="KHJ91822.1"/>
    <property type="molecule type" value="Genomic_DNA"/>
</dbReference>
<dbReference type="Pfam" id="PF13489">
    <property type="entry name" value="Methyltransf_23"/>
    <property type="match status" value="1"/>
</dbReference>
<dbReference type="GO" id="GO:0052735">
    <property type="term" value="F:tRNA (cytidine-3-)-methyltransferase activity"/>
    <property type="evidence" value="ECO:0007669"/>
    <property type="project" value="UniProtKB-ARBA"/>
</dbReference>
<evidence type="ECO:0000256" key="7">
    <source>
        <dbReference type="ARBA" id="ARBA00022691"/>
    </source>
</evidence>
<reference evidence="19 20" key="1">
    <citation type="submission" date="2014-03" db="EMBL/GenBank/DDBJ databases">
        <title>Draft genome of the hookworm Oesophagostomum dentatum.</title>
        <authorList>
            <person name="Mitreva M."/>
        </authorList>
    </citation>
    <scope>NUCLEOTIDE SEQUENCE [LARGE SCALE GENOMIC DNA]</scope>
    <source>
        <strain evidence="19 20">OD-Hann</strain>
    </source>
</reference>
<keyword evidence="17" id="KW-1133">Transmembrane helix</keyword>
<dbReference type="Gene3D" id="3.40.50.150">
    <property type="entry name" value="Vaccinia Virus protein VP39"/>
    <property type="match status" value="2"/>
</dbReference>
<dbReference type="GO" id="GO:0005737">
    <property type="term" value="C:cytoplasm"/>
    <property type="evidence" value="ECO:0007669"/>
    <property type="project" value="UniProtKB-SubCell"/>
</dbReference>
<keyword evidence="17" id="KW-0812">Transmembrane</keyword>
<keyword evidence="6 16" id="KW-0808">Transferase</keyword>
<dbReference type="InterPro" id="IPR029063">
    <property type="entry name" value="SAM-dependent_MTases_sf"/>
</dbReference>
<evidence type="ECO:0000313" key="20">
    <source>
        <dbReference type="Proteomes" id="UP000053660"/>
    </source>
</evidence>
<evidence type="ECO:0000256" key="10">
    <source>
        <dbReference type="ARBA" id="ARBA00023242"/>
    </source>
</evidence>
<comment type="subcellular location">
    <subcellularLocation>
        <location evidence="2">Cytoplasm</location>
    </subcellularLocation>
    <subcellularLocation>
        <location evidence="1">Nucleus</location>
    </subcellularLocation>
</comment>
<dbReference type="FunFam" id="3.40.50.150:FF:000279">
    <property type="entry name" value="Methyltransferase-like protein"/>
    <property type="match status" value="1"/>
</dbReference>
<dbReference type="CDD" id="cd02440">
    <property type="entry name" value="AdoMet_MTases"/>
    <property type="match status" value="2"/>
</dbReference>
<evidence type="ECO:0000256" key="12">
    <source>
        <dbReference type="ARBA" id="ARBA00058280"/>
    </source>
</evidence>
<name>A0A0B1T7P0_OESDE</name>
<dbReference type="InterPro" id="IPR026113">
    <property type="entry name" value="METTL2/6/8-like"/>
</dbReference>
<feature type="transmembrane region" description="Helical" evidence="17">
    <location>
        <begin position="35"/>
        <end position="57"/>
    </location>
</feature>
<feature type="binding site" evidence="16">
    <location>
        <position position="632"/>
    </location>
    <ligand>
        <name>S-adenosyl-L-methionine</name>
        <dbReference type="ChEBI" id="CHEBI:59789"/>
    </ligand>
</feature>
<evidence type="ECO:0000256" key="11">
    <source>
        <dbReference type="ARBA" id="ARBA00050646"/>
    </source>
</evidence>
<keyword evidence="20" id="KW-1185">Reference proteome</keyword>
<evidence type="ECO:0000256" key="15">
    <source>
        <dbReference type="ARBA" id="ARBA00079889"/>
    </source>
</evidence>
<comment type="subunit">
    <text evidence="13">Monomer. Interacts with SARS1/SerRS; interaction is mediated via tRNA(Ser) and is required for N(3)-methylcytidine methylation.</text>
</comment>
<feature type="active site" description="Nucleophile" evidence="16">
    <location>
        <position position="705"/>
    </location>
</feature>
<evidence type="ECO:0000256" key="1">
    <source>
        <dbReference type="ARBA" id="ARBA00004123"/>
    </source>
</evidence>
<dbReference type="AlphaFoldDB" id="A0A0B1T7P0"/>
<proteinExistence type="inferred from homology"/>
<keyword evidence="17" id="KW-0472">Membrane</keyword>
<comment type="catalytic activity">
    <reaction evidence="11">
        <text>cytidine(32) in tRNA(Ser) + S-adenosyl-L-methionine = N(3)-methylcytidine(32) in tRNA(Ser) + S-adenosyl-L-homocysteine + H(+)</text>
        <dbReference type="Rhea" id="RHEA:50956"/>
        <dbReference type="Rhea" id="RHEA-COMP:12849"/>
        <dbReference type="Rhea" id="RHEA-COMP:12851"/>
        <dbReference type="ChEBI" id="CHEBI:15378"/>
        <dbReference type="ChEBI" id="CHEBI:57856"/>
        <dbReference type="ChEBI" id="CHEBI:59789"/>
        <dbReference type="ChEBI" id="CHEBI:74894"/>
        <dbReference type="ChEBI" id="CHEBI:82748"/>
    </reaction>
    <physiologicalReaction direction="left-to-right" evidence="11">
        <dbReference type="Rhea" id="RHEA:50957"/>
    </physiologicalReaction>
</comment>
<dbReference type="PRINTS" id="PR02008">
    <property type="entry name" value="RCMTFAMILY"/>
</dbReference>
<feature type="domain" description="SAM-dependent MTase RsmB/NOP-type" evidence="18">
    <location>
        <begin position="470"/>
        <end position="773"/>
    </location>
</feature>
<keyword evidence="5 16" id="KW-0489">Methyltransferase</keyword>
<evidence type="ECO:0000256" key="9">
    <source>
        <dbReference type="ARBA" id="ARBA00022884"/>
    </source>
</evidence>
<comment type="caution">
    <text evidence="16">Lacks conserved residue(s) required for the propagation of feature annotation.</text>
</comment>
<keyword evidence="7 16" id="KW-0949">S-adenosyl-L-methionine</keyword>
<feature type="binding site" evidence="16">
    <location>
        <position position="652"/>
    </location>
    <ligand>
        <name>S-adenosyl-L-methionine</name>
        <dbReference type="ChEBI" id="CHEBI:59789"/>
    </ligand>
</feature>
<dbReference type="GO" id="GO:0005634">
    <property type="term" value="C:nucleus"/>
    <property type="evidence" value="ECO:0007669"/>
    <property type="project" value="UniProtKB-SubCell"/>
</dbReference>
<comment type="similarity">
    <text evidence="3">Belongs to the methyltransferase superfamily. METL family.</text>
</comment>
<protein>
    <recommendedName>
        <fullName evidence="14">tRNA N(3)-cytidine methyltransferase METTL6</fullName>
    </recommendedName>
    <alternativeName>
        <fullName evidence="15">Methyltransferase-like protein 6</fullName>
    </alternativeName>
</protein>
<dbReference type="Proteomes" id="UP000053660">
    <property type="component" value="Unassembled WGS sequence"/>
</dbReference>
<dbReference type="InterPro" id="IPR001678">
    <property type="entry name" value="MeTrfase_RsmB-F_NOP2_dom"/>
</dbReference>
<keyword evidence="10" id="KW-0539">Nucleus</keyword>
<dbReference type="PANTHER" id="PTHR22809">
    <property type="entry name" value="METHYLTRANSFERASE-RELATED"/>
    <property type="match status" value="1"/>
</dbReference>
<dbReference type="GO" id="GO:0030488">
    <property type="term" value="P:tRNA methylation"/>
    <property type="evidence" value="ECO:0007669"/>
    <property type="project" value="UniProtKB-ARBA"/>
</dbReference>
<comment type="function">
    <text evidence="12">S-adenosyl-L-methionine-dependent methyltransferase that mediates N(3)-methylcytidine modification of residue 32 of the tRNA anticodon loop of tRNA(Ser), including tRNA(Ser)(UGA) and tRNA(Ser)(GCU). Interaction with SARS1/SerRS is required for N(3)-methylcytidine methylation.</text>
</comment>
<dbReference type="OrthoDB" id="417697at2759"/>
<gene>
    <name evidence="19" type="ORF">OESDEN_08302</name>
</gene>
<dbReference type="InterPro" id="IPR023267">
    <property type="entry name" value="RCMT"/>
</dbReference>
<evidence type="ECO:0000256" key="14">
    <source>
        <dbReference type="ARBA" id="ARBA00067376"/>
    </source>
</evidence>
<dbReference type="PANTHER" id="PTHR22809:SF11">
    <property type="entry name" value="TRNA N(3)-METHYLCYTIDINE METHYLTRANSFERASE METTL2"/>
    <property type="match status" value="1"/>
</dbReference>
<dbReference type="GO" id="GO:0003723">
    <property type="term" value="F:RNA binding"/>
    <property type="evidence" value="ECO:0007669"/>
    <property type="project" value="UniProtKB-UniRule"/>
</dbReference>
<evidence type="ECO:0000256" key="6">
    <source>
        <dbReference type="ARBA" id="ARBA00022679"/>
    </source>
</evidence>
<dbReference type="Pfam" id="PF01189">
    <property type="entry name" value="Methyltr_RsmB-F"/>
    <property type="match status" value="1"/>
</dbReference>
<evidence type="ECO:0000256" key="8">
    <source>
        <dbReference type="ARBA" id="ARBA00022694"/>
    </source>
</evidence>
<keyword evidence="9 16" id="KW-0694">RNA-binding</keyword>
<evidence type="ECO:0000256" key="13">
    <source>
        <dbReference type="ARBA" id="ARBA00065134"/>
    </source>
</evidence>
<dbReference type="Gene3D" id="3.30.70.1170">
    <property type="entry name" value="Sun protein, domain 3"/>
    <property type="match status" value="1"/>
</dbReference>
<evidence type="ECO:0000256" key="5">
    <source>
        <dbReference type="ARBA" id="ARBA00022603"/>
    </source>
</evidence>
<dbReference type="PROSITE" id="PS51686">
    <property type="entry name" value="SAM_MT_RSMB_NOP"/>
    <property type="match status" value="1"/>
</dbReference>
<comment type="similarity">
    <text evidence="16">Belongs to the class I-like SAM-binding methyltransferase superfamily. RsmB/NOP family.</text>
</comment>
<accession>A0A0B1T7P0</accession>
<evidence type="ECO:0000256" key="16">
    <source>
        <dbReference type="PROSITE-ProRule" id="PRU01023"/>
    </source>
</evidence>
<dbReference type="Pfam" id="PF21148">
    <property type="entry name" value="NSUN5_fdxn-like"/>
    <property type="match status" value="1"/>
</dbReference>
<dbReference type="InterPro" id="IPR049561">
    <property type="entry name" value="NSUN5_7_fdxn-like"/>
</dbReference>
<keyword evidence="8" id="KW-0819">tRNA processing</keyword>
<organism evidence="19 20">
    <name type="scientific">Oesophagostomum dentatum</name>
    <name type="common">Nodular worm</name>
    <dbReference type="NCBI Taxonomy" id="61180"/>
    <lineage>
        <taxon>Eukaryota</taxon>
        <taxon>Metazoa</taxon>
        <taxon>Ecdysozoa</taxon>
        <taxon>Nematoda</taxon>
        <taxon>Chromadorea</taxon>
        <taxon>Rhabditida</taxon>
        <taxon>Rhabditina</taxon>
        <taxon>Rhabditomorpha</taxon>
        <taxon>Strongyloidea</taxon>
        <taxon>Strongylidae</taxon>
        <taxon>Oesophagostomum</taxon>
    </lineage>
</organism>
<sequence>MANDVLYHEVAEIIRSVLAKQQSLRNAVYGSEYKVQLLISSLIVLISCSGCYARFYLSRGMPDGTALQATIADESVHEEPKCNPFGTRYLTDEARVWEHNAWDNVEWSEEMEEQARQVVESQKSQAVEEEKARQLLDEPAKQWDAFYSQHSNNFFKDRNWLLKEFPELDMNNYPEGSSIRVLEVGCGVGNTSLPLVQWDEHKRMFLYSCDYSDVAVRVLKQDDKYDTDRMSAFVWDITQDPPADAPPKESLDYVVCIYVLSAIHPSKIPQAIHNLVSLLKPGGMLLLKDYGRFDLTQLRFKKDRYIEENLYCRGDGTLVYFFSKEELDRLLRAAGLVQKANFVDKRLIVNRAKQNKKSLLRLSCETLRFRPLFDEILKDQELSQICEDPEVKGDVNLVYVLLYEFLAGAGLGRASPRLRGVIYRHTKAIHDRASPRLRGVIYRHTKAIHDREKALAAEGRGVAAFKEAGDSSDSVLQIPRYARINTLKWTTEEAIESLTSEDWKVVQVSPEEDFAKRVQNMAEDEVLVDPHVDNLLIFPHSNDFHRYWMVEQRYLILQDKASCLPAFLLAPPPESHVFDTCAAPGMKTSHVASILGGTGKVWAMDRSEDRVAIMNQILEECGVENASVFHGDFLKTDVTDKKFSKVAYAIVDPPCSGSGMVKRMDELTGGNADKARLAKLKNLQAMILKHALKFPNLQRAVYSTCSIHEEENEQVVDEVRIAGHLRAPAFSPMLSPTELDTPRSRHLRLWQGLLESGSSKNTDERFLRGHVWKDF</sequence>
<keyword evidence="4" id="KW-0963">Cytoplasm</keyword>
<evidence type="ECO:0000313" key="19">
    <source>
        <dbReference type="EMBL" id="KHJ91822.1"/>
    </source>
</evidence>
<dbReference type="SUPFAM" id="SSF53335">
    <property type="entry name" value="S-adenosyl-L-methionine-dependent methyltransferases"/>
    <property type="match status" value="2"/>
</dbReference>
<dbReference type="InterPro" id="IPR049560">
    <property type="entry name" value="MeTrfase_RsmB-F_NOP2_cat"/>
</dbReference>
<evidence type="ECO:0000256" key="2">
    <source>
        <dbReference type="ARBA" id="ARBA00004496"/>
    </source>
</evidence>
<evidence type="ECO:0000256" key="17">
    <source>
        <dbReference type="SAM" id="Phobius"/>
    </source>
</evidence>
<evidence type="ECO:0000256" key="3">
    <source>
        <dbReference type="ARBA" id="ARBA00009725"/>
    </source>
</evidence>
<evidence type="ECO:0000259" key="18">
    <source>
        <dbReference type="PROSITE" id="PS51686"/>
    </source>
</evidence>
<evidence type="ECO:0000256" key="4">
    <source>
        <dbReference type="ARBA" id="ARBA00022490"/>
    </source>
</evidence>